<evidence type="ECO:0000256" key="3">
    <source>
        <dbReference type="ARBA" id="ARBA00022801"/>
    </source>
</evidence>
<dbReference type="SUPFAM" id="SSF52743">
    <property type="entry name" value="Subtilisin-like"/>
    <property type="match status" value="1"/>
</dbReference>
<reference evidence="8" key="2">
    <citation type="submission" date="2015-01" db="EMBL/GenBank/DDBJ databases">
        <title>Evolutionary Origins and Diversification of the Mycorrhizal Mutualists.</title>
        <authorList>
            <consortium name="DOE Joint Genome Institute"/>
            <consortium name="Mycorrhizal Genomics Consortium"/>
            <person name="Kohler A."/>
            <person name="Kuo A."/>
            <person name="Nagy L.G."/>
            <person name="Floudas D."/>
            <person name="Copeland A."/>
            <person name="Barry K.W."/>
            <person name="Cichocki N."/>
            <person name="Veneault-Fourrey C."/>
            <person name="LaButti K."/>
            <person name="Lindquist E.A."/>
            <person name="Lipzen A."/>
            <person name="Lundell T."/>
            <person name="Morin E."/>
            <person name="Murat C."/>
            <person name="Riley R."/>
            <person name="Ohm R."/>
            <person name="Sun H."/>
            <person name="Tunlid A."/>
            <person name="Henrissat B."/>
            <person name="Grigoriev I.V."/>
            <person name="Hibbett D.S."/>
            <person name="Martin F."/>
        </authorList>
    </citation>
    <scope>NUCLEOTIDE SEQUENCE [LARGE SCALE GENOMIC DNA]</scope>
    <source>
        <strain evidence="8">h7</strain>
    </source>
</reference>
<gene>
    <name evidence="7" type="ORF">M413DRAFT_316835</name>
</gene>
<reference evidence="7 8" key="1">
    <citation type="submission" date="2014-04" db="EMBL/GenBank/DDBJ databases">
        <authorList>
            <consortium name="DOE Joint Genome Institute"/>
            <person name="Kuo A."/>
            <person name="Gay G."/>
            <person name="Dore J."/>
            <person name="Kohler A."/>
            <person name="Nagy L.G."/>
            <person name="Floudas D."/>
            <person name="Copeland A."/>
            <person name="Barry K.W."/>
            <person name="Cichocki N."/>
            <person name="Veneault-Fourrey C."/>
            <person name="LaButti K."/>
            <person name="Lindquist E.A."/>
            <person name="Lipzen A."/>
            <person name="Lundell T."/>
            <person name="Morin E."/>
            <person name="Murat C."/>
            <person name="Sun H."/>
            <person name="Tunlid A."/>
            <person name="Henrissat B."/>
            <person name="Grigoriev I.V."/>
            <person name="Hibbett D.S."/>
            <person name="Martin F."/>
            <person name="Nordberg H.P."/>
            <person name="Cantor M.N."/>
            <person name="Hua S.X."/>
        </authorList>
    </citation>
    <scope>NUCLEOTIDE SEQUENCE [LARGE SCALE GENOMIC DNA]</scope>
    <source>
        <strain evidence="8">h7</strain>
    </source>
</reference>
<dbReference type="PANTHER" id="PTHR43806:SF11">
    <property type="entry name" value="CEREVISIN-RELATED"/>
    <property type="match status" value="1"/>
</dbReference>
<feature type="domain" description="Peptidase S8/S53" evidence="6">
    <location>
        <begin position="44"/>
        <end position="194"/>
    </location>
</feature>
<comment type="similarity">
    <text evidence="1 5">Belongs to the peptidase S8 family.</text>
</comment>
<accession>A0A0C2Y9J7</accession>
<dbReference type="GO" id="GO:0006508">
    <property type="term" value="P:proteolysis"/>
    <property type="evidence" value="ECO:0007669"/>
    <property type="project" value="UniProtKB-KW"/>
</dbReference>
<evidence type="ECO:0000256" key="1">
    <source>
        <dbReference type="ARBA" id="ARBA00011073"/>
    </source>
</evidence>
<dbReference type="EMBL" id="KN831771">
    <property type="protein sequence ID" value="KIM46508.1"/>
    <property type="molecule type" value="Genomic_DNA"/>
</dbReference>
<keyword evidence="2" id="KW-0645">Protease</keyword>
<dbReference type="PANTHER" id="PTHR43806">
    <property type="entry name" value="PEPTIDASE S8"/>
    <property type="match status" value="1"/>
</dbReference>
<dbReference type="InterPro" id="IPR000209">
    <property type="entry name" value="Peptidase_S8/S53_dom"/>
</dbReference>
<evidence type="ECO:0000256" key="4">
    <source>
        <dbReference type="ARBA" id="ARBA00022825"/>
    </source>
</evidence>
<dbReference type="STRING" id="686832.A0A0C2Y9J7"/>
<dbReference type="InterPro" id="IPR050131">
    <property type="entry name" value="Peptidase_S8_subtilisin-like"/>
</dbReference>
<evidence type="ECO:0000256" key="5">
    <source>
        <dbReference type="PROSITE-ProRule" id="PRU01240"/>
    </source>
</evidence>
<keyword evidence="8" id="KW-1185">Reference proteome</keyword>
<dbReference type="OrthoDB" id="206201at2759"/>
<dbReference type="HOGENOM" id="CLU_1310276_0_0_1"/>
<name>A0A0C2Y9J7_HEBCY</name>
<dbReference type="Proteomes" id="UP000053424">
    <property type="component" value="Unassembled WGS sequence"/>
</dbReference>
<dbReference type="AlphaFoldDB" id="A0A0C2Y9J7"/>
<keyword evidence="3" id="KW-0378">Hydrolase</keyword>
<dbReference type="Pfam" id="PF00082">
    <property type="entry name" value="Peptidase_S8"/>
    <property type="match status" value="1"/>
</dbReference>
<dbReference type="InterPro" id="IPR036852">
    <property type="entry name" value="Peptidase_S8/S53_dom_sf"/>
</dbReference>
<evidence type="ECO:0000313" key="8">
    <source>
        <dbReference type="Proteomes" id="UP000053424"/>
    </source>
</evidence>
<proteinExistence type="inferred from homology"/>
<keyword evidence="4" id="KW-0720">Serine protease</keyword>
<dbReference type="Gene3D" id="3.40.50.200">
    <property type="entry name" value="Peptidase S8/S53 domain"/>
    <property type="match status" value="1"/>
</dbReference>
<dbReference type="GO" id="GO:0004252">
    <property type="term" value="F:serine-type endopeptidase activity"/>
    <property type="evidence" value="ECO:0007669"/>
    <property type="project" value="InterPro"/>
</dbReference>
<protein>
    <recommendedName>
        <fullName evidence="6">Peptidase S8/S53 domain-containing protein</fullName>
    </recommendedName>
</protein>
<organism evidence="7 8">
    <name type="scientific">Hebeloma cylindrosporum</name>
    <dbReference type="NCBI Taxonomy" id="76867"/>
    <lineage>
        <taxon>Eukaryota</taxon>
        <taxon>Fungi</taxon>
        <taxon>Dikarya</taxon>
        <taxon>Basidiomycota</taxon>
        <taxon>Agaricomycotina</taxon>
        <taxon>Agaricomycetes</taxon>
        <taxon>Agaricomycetidae</taxon>
        <taxon>Agaricales</taxon>
        <taxon>Agaricineae</taxon>
        <taxon>Hymenogastraceae</taxon>
        <taxon>Hebeloma</taxon>
    </lineage>
</organism>
<evidence type="ECO:0000313" key="7">
    <source>
        <dbReference type="EMBL" id="KIM46508.1"/>
    </source>
</evidence>
<evidence type="ECO:0000256" key="2">
    <source>
        <dbReference type="ARBA" id="ARBA00022670"/>
    </source>
</evidence>
<evidence type="ECO:0000259" key="6">
    <source>
        <dbReference type="Pfam" id="PF00082"/>
    </source>
</evidence>
<dbReference type="PROSITE" id="PS51892">
    <property type="entry name" value="SUBTILASE"/>
    <property type="match status" value="1"/>
</dbReference>
<comment type="caution">
    <text evidence="5">Lacks conserved residue(s) required for the propagation of feature annotation.</text>
</comment>
<sequence length="210" mass="22730">MRFAAVTYTKRDRPRNWGLAKISSTPEEFASPVTGTQYSSSSLGKGTNIYILDDGYTPATNPHTDQLGERLKNRDAVPKSENGHGTMVADLAAGRDLGAAPEANVYVYKVCRGFYEKPETLEGYKTLPTSDAVLAAFENIFYRNPIVEDPSIINRSFEVEMNKAENLKKTIKSAFDAGFIIVVAAGNNEVEVVGEQNGVSSNIGPAGFPG</sequence>